<comment type="caution">
    <text evidence="10">The sequence shown here is derived from an EMBL/GenBank/DDBJ whole genome shotgun (WGS) entry which is preliminary data.</text>
</comment>
<dbReference type="InterPro" id="IPR025405">
    <property type="entry name" value="DUF4131"/>
</dbReference>
<feature type="domain" description="DUF4131" evidence="9">
    <location>
        <begin position="26"/>
        <end position="191"/>
    </location>
</feature>
<dbReference type="CDD" id="cd07731">
    <property type="entry name" value="ComA-like_MBL-fold"/>
    <property type="match status" value="1"/>
</dbReference>
<reference evidence="11" key="1">
    <citation type="submission" date="2017-09" db="EMBL/GenBank/DDBJ databases">
        <title>Depth-based differentiation of microbial function through sediment-hosted aquifers and enrichment of novel symbionts in the deep terrestrial subsurface.</title>
        <authorList>
            <person name="Probst A.J."/>
            <person name="Ladd B."/>
            <person name="Jarett J.K."/>
            <person name="Geller-Mcgrath D.E."/>
            <person name="Sieber C.M.K."/>
            <person name="Emerson J.B."/>
            <person name="Anantharaman K."/>
            <person name="Thomas B.C."/>
            <person name="Malmstrom R."/>
            <person name="Stieglmeier M."/>
            <person name="Klingl A."/>
            <person name="Woyke T."/>
            <person name="Ryan C.M."/>
            <person name="Banfield J.F."/>
        </authorList>
    </citation>
    <scope>NUCLEOTIDE SEQUENCE [LARGE SCALE GENOMIC DNA]</scope>
</reference>
<evidence type="ECO:0000256" key="4">
    <source>
        <dbReference type="ARBA" id="ARBA00022989"/>
    </source>
</evidence>
<feature type="transmembrane region" description="Helical" evidence="6">
    <location>
        <begin position="452"/>
        <end position="468"/>
    </location>
</feature>
<keyword evidence="2" id="KW-1003">Cell membrane</keyword>
<dbReference type="Proteomes" id="UP000229227">
    <property type="component" value="Unassembled WGS sequence"/>
</dbReference>
<dbReference type="PANTHER" id="PTHR30619">
    <property type="entry name" value="DNA INTERNALIZATION/COMPETENCE PROTEIN COMEC/REC2"/>
    <property type="match status" value="1"/>
</dbReference>
<feature type="transmembrane region" description="Helical" evidence="6">
    <location>
        <begin position="327"/>
        <end position="346"/>
    </location>
</feature>
<dbReference type="NCBIfam" id="TIGR00361">
    <property type="entry name" value="ComEC_Rec2"/>
    <property type="match status" value="1"/>
</dbReference>
<protein>
    <submittedName>
        <fullName evidence="10">DNA internalization-related competence protein ComEC/Rec2</fullName>
    </submittedName>
</protein>
<keyword evidence="3 6" id="KW-0812">Transmembrane</keyword>
<dbReference type="PANTHER" id="PTHR30619:SF1">
    <property type="entry name" value="RECOMBINATION PROTEIN 2"/>
    <property type="match status" value="1"/>
</dbReference>
<dbReference type="InterPro" id="IPR004477">
    <property type="entry name" value="ComEC_N"/>
</dbReference>
<dbReference type="Pfam" id="PF03772">
    <property type="entry name" value="Competence"/>
    <property type="match status" value="1"/>
</dbReference>
<dbReference type="GO" id="GO:0030420">
    <property type="term" value="P:establishment of competence for transformation"/>
    <property type="evidence" value="ECO:0007669"/>
    <property type="project" value="InterPro"/>
</dbReference>
<evidence type="ECO:0000259" key="7">
    <source>
        <dbReference type="Pfam" id="PF00753"/>
    </source>
</evidence>
<evidence type="ECO:0000259" key="8">
    <source>
        <dbReference type="Pfam" id="PF03772"/>
    </source>
</evidence>
<sequence>MVTPLITVAVIYILGIVFAAYCFFALEFFLVALVFLFFIALICFRRSIHISKFFLFLSVFLLGCVLCNLHLRPPSPGHIKNFISPWVTGLTGTIVEEPQLKGNRLSFLLKCERWTPDFCNDTDSYPVRGLVRVNYSQDEVADLDFSYGDRVSLFGRLQEPRVLHNPILFDYKTYLRNKGIFAVFHCAEIEKLGRGSVNVLSRLVFRLRRSFKESIDRTLSGEEAGLLKGVMLGDKKDISADLRNMFISTGLAHTLAVSGLHVGLVVSIFYFFLRFLKLSKRICAIFNIPAVITYCLITGANPPAVRATILSVIVLSAILIEREPDLLNSLALAGLIILLINPLSLFDASFQLSFVATLGIIYLVPFFEKWFGYARHTEIAEGKFSPVLPRWIATPLSVSIAAQICIMPLIAYYFNKVSLIAFIANLFIVPILGVVLALGFTSAILGMVCFSLARYVAMANFALLWYFIQTIKFFGLFPFASLIVATPSPIFIAGYYLAMFTPQFKYGKWVLFSLLVASAIFIWSKIFLAPVENRLKVIFFDVGQGQSVFIRLPSRRIILIDGGNPYIGESVLLPFLREQGIWKVDAVVSTHSHADHLGGLISVIDDFKIRRVLMGEAEDSSPLSTSFWQLVRKNKIPYDMLNSGDEIRIGEREKIQVFNPPLNSSLNKDDNSLVLKLIYGKFEMLLPSDITSKIQNGLIMEFAGI</sequence>
<dbReference type="AlphaFoldDB" id="A0A2M6ZEU0"/>
<dbReference type="GO" id="GO:0005886">
    <property type="term" value="C:plasma membrane"/>
    <property type="evidence" value="ECO:0007669"/>
    <property type="project" value="UniProtKB-SubCell"/>
</dbReference>
<evidence type="ECO:0000256" key="3">
    <source>
        <dbReference type="ARBA" id="ARBA00022692"/>
    </source>
</evidence>
<evidence type="ECO:0000313" key="11">
    <source>
        <dbReference type="Proteomes" id="UP000229227"/>
    </source>
</evidence>
<name>A0A2M6ZEU0_9BACT</name>
<dbReference type="SUPFAM" id="SSF56281">
    <property type="entry name" value="Metallo-hydrolase/oxidoreductase"/>
    <property type="match status" value="1"/>
</dbReference>
<organism evidence="10 11">
    <name type="scientific">Candidatus Desantisbacteria bacterium CG07_land_8_20_14_0_80_39_15</name>
    <dbReference type="NCBI Taxonomy" id="1974549"/>
    <lineage>
        <taxon>Bacteria</taxon>
        <taxon>Candidatus Desantisiibacteriota</taxon>
    </lineage>
</organism>
<feature type="transmembrane region" description="Helical" evidence="6">
    <location>
        <begin position="420"/>
        <end position="440"/>
    </location>
</feature>
<feature type="transmembrane region" description="Helical" evidence="6">
    <location>
        <begin position="392"/>
        <end position="414"/>
    </location>
</feature>
<dbReference type="InterPro" id="IPR036866">
    <property type="entry name" value="RibonucZ/Hydroxyglut_hydro"/>
</dbReference>
<evidence type="ECO:0000313" key="10">
    <source>
        <dbReference type="EMBL" id="PIU50914.1"/>
    </source>
</evidence>
<dbReference type="InterPro" id="IPR052159">
    <property type="entry name" value="Competence_DNA_uptake"/>
</dbReference>
<keyword evidence="4 6" id="KW-1133">Transmembrane helix</keyword>
<comment type="subcellular location">
    <subcellularLocation>
        <location evidence="1">Cell membrane</location>
        <topology evidence="1">Multi-pass membrane protein</topology>
    </subcellularLocation>
</comment>
<feature type="transmembrane region" description="Helical" evidence="6">
    <location>
        <begin position="53"/>
        <end position="71"/>
    </location>
</feature>
<evidence type="ECO:0000256" key="2">
    <source>
        <dbReference type="ARBA" id="ARBA00022475"/>
    </source>
</evidence>
<evidence type="ECO:0000256" key="1">
    <source>
        <dbReference type="ARBA" id="ARBA00004651"/>
    </source>
</evidence>
<dbReference type="Pfam" id="PF13567">
    <property type="entry name" value="DUF4131"/>
    <property type="match status" value="1"/>
</dbReference>
<evidence type="ECO:0000259" key="9">
    <source>
        <dbReference type="Pfam" id="PF13567"/>
    </source>
</evidence>
<evidence type="ECO:0000256" key="5">
    <source>
        <dbReference type="ARBA" id="ARBA00023136"/>
    </source>
</evidence>
<feature type="transmembrane region" description="Helical" evidence="6">
    <location>
        <begin position="282"/>
        <end position="299"/>
    </location>
</feature>
<dbReference type="NCBIfam" id="TIGR00360">
    <property type="entry name" value="ComEC_N-term"/>
    <property type="match status" value="1"/>
</dbReference>
<gene>
    <name evidence="10" type="ORF">COS91_07170</name>
</gene>
<feature type="transmembrane region" description="Helical" evidence="6">
    <location>
        <begin position="474"/>
        <end position="497"/>
    </location>
</feature>
<proteinExistence type="predicted"/>
<feature type="domain" description="Metallo-beta-lactamase" evidence="7">
    <location>
        <begin position="541"/>
        <end position="644"/>
    </location>
</feature>
<evidence type="ECO:0000256" key="6">
    <source>
        <dbReference type="SAM" id="Phobius"/>
    </source>
</evidence>
<feature type="transmembrane region" description="Helical" evidence="6">
    <location>
        <begin position="352"/>
        <end position="371"/>
    </location>
</feature>
<dbReference type="Gene3D" id="3.60.15.10">
    <property type="entry name" value="Ribonuclease Z/Hydroxyacylglutathione hydrolase-like"/>
    <property type="match status" value="1"/>
</dbReference>
<feature type="transmembrane region" description="Helical" evidence="6">
    <location>
        <begin position="305"/>
        <end position="320"/>
    </location>
</feature>
<feature type="transmembrane region" description="Helical" evidence="6">
    <location>
        <begin position="251"/>
        <end position="273"/>
    </location>
</feature>
<dbReference type="Pfam" id="PF00753">
    <property type="entry name" value="Lactamase_B"/>
    <property type="match status" value="1"/>
</dbReference>
<feature type="transmembrane region" description="Helical" evidence="6">
    <location>
        <begin position="509"/>
        <end position="528"/>
    </location>
</feature>
<feature type="transmembrane region" description="Helical" evidence="6">
    <location>
        <begin position="12"/>
        <end position="41"/>
    </location>
</feature>
<dbReference type="EMBL" id="PEWN01000116">
    <property type="protein sequence ID" value="PIU50914.1"/>
    <property type="molecule type" value="Genomic_DNA"/>
</dbReference>
<dbReference type="InterPro" id="IPR004797">
    <property type="entry name" value="Competence_ComEC/Rec2"/>
</dbReference>
<feature type="domain" description="ComEC/Rec2-related protein" evidence="8">
    <location>
        <begin position="231"/>
        <end position="500"/>
    </location>
</feature>
<keyword evidence="5 6" id="KW-0472">Membrane</keyword>
<dbReference type="InterPro" id="IPR035681">
    <property type="entry name" value="ComA-like_MBL"/>
</dbReference>
<accession>A0A2M6ZEU0</accession>
<dbReference type="InterPro" id="IPR001279">
    <property type="entry name" value="Metallo-B-lactamas"/>
</dbReference>
<feature type="non-terminal residue" evidence="10">
    <location>
        <position position="705"/>
    </location>
</feature>